<proteinExistence type="inferred from homology"/>
<protein>
    <recommendedName>
        <fullName evidence="6">Exocyst complex component Sec3 PIP2-binding N-terminal domain-containing protein</fullName>
    </recommendedName>
</protein>
<feature type="coiled-coil region" evidence="5">
    <location>
        <begin position="247"/>
        <end position="285"/>
    </location>
</feature>
<evidence type="ECO:0000256" key="5">
    <source>
        <dbReference type="SAM" id="Coils"/>
    </source>
</evidence>
<dbReference type="PANTHER" id="PTHR16092:SF14">
    <property type="entry name" value="EXOCYST COMPLEX COMPONENT 1 ISOFORM X1"/>
    <property type="match status" value="1"/>
</dbReference>
<name>A0A9P0HHE5_NEZVI</name>
<keyword evidence="3" id="KW-0268">Exocytosis</keyword>
<reference evidence="7" key="1">
    <citation type="submission" date="2022-01" db="EMBL/GenBank/DDBJ databases">
        <authorList>
            <person name="King R."/>
        </authorList>
    </citation>
    <scope>NUCLEOTIDE SEQUENCE</scope>
</reference>
<evidence type="ECO:0000259" key="6">
    <source>
        <dbReference type="SMART" id="SM01313"/>
    </source>
</evidence>
<dbReference type="OrthoDB" id="27109at2759"/>
<sequence length="865" mass="100011">MAAIRHTLQREVFEADYERLLAFVQVTKTLKKKKTSFLCIVVSKESPITVKIYQVKKTEKNNFKKKRNWPITMIQMVDGKSTSSENAEFDLHFDKVYKWSAINAQERQSFIIVLWKQCCHYLKEKPDFKNFPPEWVAGDLGMPVENQTNLNEQVDPGEVEDYQALTEKEEQDLIQLMEDCGFTVSNAEAFMETLAKDLSILDGENIQSVLASEQRVSSLMGHLDVSIAEVERVENQLNAYDEIICHVRNTMEKMEEKNRLIEVANKNNQKLLTELEKVILELELDSKHQVALVDADLTTAHGLKDAINAGKALQAVMNAEIHPALIQLSAVQEQKKRFDKWKSKFSQIISRHLNNLFIHLGNDPGEQSGTLGRELNLPKHSSLHKELNNYTELMHWIKAMDRKAYHALTRVYTSALGKLYDRDIKYFLEEAKRTISVQTGIMGGSKEDVSNKSKNQNSTSALLGIEREQWSESDPGERARFNQIFEKVLSQLEPVCLSEQQFCINFFQLDILSPTTRNTQTTLDTAPRDLKSEEPPIPLPNHRVERQMNEEVRKMMADIFGCIEQELMTFISYYEKIDNIYCLYILVRLTQHVMSAQDAGSFLSKSFGSVLVQVKRNYDKFMQAQLQSILDCRGSRKSKCGIIPFVSNFEVFAKTTEHIFKDTARRADLDKWYVRLIGAMFESIPVIASEHLKTPAEVVKMENFHHLYALLSQLKISVLDNQRKEAKVKYNEALRAYVTRYFGRPLEKLNLFFDGVQAKVGQGVKESEISYQMAFSKQELRKVIKEYPAKEVKRGLDHLYRKVEKHLCEEENLLQVVWRAMQEEFIQQYKYIEDLIQRCYPGAMIALEFSIEDILSFFSEIARSH</sequence>
<accession>A0A9P0HHE5</accession>
<evidence type="ECO:0000313" key="7">
    <source>
        <dbReference type="EMBL" id="CAH1402583.1"/>
    </source>
</evidence>
<dbReference type="PANTHER" id="PTHR16092">
    <property type="entry name" value="SEC3/SYNTAXIN-RELATED"/>
    <property type="match status" value="1"/>
</dbReference>
<dbReference type="GO" id="GO:0006893">
    <property type="term" value="P:Golgi to plasma membrane transport"/>
    <property type="evidence" value="ECO:0007669"/>
    <property type="project" value="TreeGrafter"/>
</dbReference>
<keyword evidence="2" id="KW-0813">Transport</keyword>
<dbReference type="InterPro" id="IPR028258">
    <property type="entry name" value="Sec3-PIP2_bind"/>
</dbReference>
<dbReference type="GO" id="GO:0000145">
    <property type="term" value="C:exocyst"/>
    <property type="evidence" value="ECO:0007669"/>
    <property type="project" value="InterPro"/>
</dbReference>
<dbReference type="GO" id="GO:0005886">
    <property type="term" value="C:plasma membrane"/>
    <property type="evidence" value="ECO:0007669"/>
    <property type="project" value="TreeGrafter"/>
</dbReference>
<evidence type="ECO:0000256" key="2">
    <source>
        <dbReference type="ARBA" id="ARBA00022448"/>
    </source>
</evidence>
<comment type="similarity">
    <text evidence="1">Belongs to the SEC3 family.</text>
</comment>
<organism evidence="7 8">
    <name type="scientific">Nezara viridula</name>
    <name type="common">Southern green stink bug</name>
    <name type="synonym">Cimex viridulus</name>
    <dbReference type="NCBI Taxonomy" id="85310"/>
    <lineage>
        <taxon>Eukaryota</taxon>
        <taxon>Metazoa</taxon>
        <taxon>Ecdysozoa</taxon>
        <taxon>Arthropoda</taxon>
        <taxon>Hexapoda</taxon>
        <taxon>Insecta</taxon>
        <taxon>Pterygota</taxon>
        <taxon>Neoptera</taxon>
        <taxon>Paraneoptera</taxon>
        <taxon>Hemiptera</taxon>
        <taxon>Heteroptera</taxon>
        <taxon>Panheteroptera</taxon>
        <taxon>Pentatomomorpha</taxon>
        <taxon>Pentatomoidea</taxon>
        <taxon>Pentatomidae</taxon>
        <taxon>Pentatominae</taxon>
        <taxon>Nezara</taxon>
    </lineage>
</organism>
<dbReference type="EMBL" id="OV725081">
    <property type="protein sequence ID" value="CAH1402583.1"/>
    <property type="molecule type" value="Genomic_DNA"/>
</dbReference>
<dbReference type="CDD" id="cd14683">
    <property type="entry name" value="PH-EXOC1"/>
    <property type="match status" value="1"/>
</dbReference>
<feature type="domain" description="Exocyst complex component Sec3 PIP2-binding N-terminal" evidence="6">
    <location>
        <begin position="31"/>
        <end position="121"/>
    </location>
</feature>
<dbReference type="GO" id="GO:0005546">
    <property type="term" value="F:phosphatidylinositol-4,5-bisphosphate binding"/>
    <property type="evidence" value="ECO:0007669"/>
    <property type="project" value="TreeGrafter"/>
</dbReference>
<evidence type="ECO:0000256" key="3">
    <source>
        <dbReference type="ARBA" id="ARBA00022483"/>
    </source>
</evidence>
<dbReference type="Pfam" id="PF20654">
    <property type="entry name" value="Sec3_C-term"/>
    <property type="match status" value="1"/>
</dbReference>
<dbReference type="Pfam" id="PF09763">
    <property type="entry name" value="Sec3_CC"/>
    <property type="match status" value="1"/>
</dbReference>
<dbReference type="GO" id="GO:0006887">
    <property type="term" value="P:exocytosis"/>
    <property type="evidence" value="ECO:0007669"/>
    <property type="project" value="UniProtKB-KW"/>
</dbReference>
<dbReference type="Pfam" id="PF15277">
    <property type="entry name" value="Sec3-PIP2_bind"/>
    <property type="match status" value="1"/>
</dbReference>
<dbReference type="AlphaFoldDB" id="A0A9P0HHE5"/>
<dbReference type="InterPro" id="IPR048628">
    <property type="entry name" value="Sec3_C"/>
</dbReference>
<keyword evidence="8" id="KW-1185">Reference proteome</keyword>
<evidence type="ECO:0000256" key="1">
    <source>
        <dbReference type="ARBA" id="ARBA00006518"/>
    </source>
</evidence>
<dbReference type="SMART" id="SM01313">
    <property type="entry name" value="Sec3-PIP2_bind"/>
    <property type="match status" value="1"/>
</dbReference>
<dbReference type="Gene3D" id="2.30.29.90">
    <property type="match status" value="1"/>
</dbReference>
<dbReference type="Proteomes" id="UP001152798">
    <property type="component" value="Chromosome 5"/>
</dbReference>
<evidence type="ECO:0000256" key="4">
    <source>
        <dbReference type="ARBA" id="ARBA00023054"/>
    </source>
</evidence>
<gene>
    <name evidence="7" type="ORF">NEZAVI_LOCUS11375</name>
</gene>
<keyword evidence="4 5" id="KW-0175">Coiled coil</keyword>
<dbReference type="InterPro" id="IPR019160">
    <property type="entry name" value="Sec3_CC"/>
</dbReference>
<evidence type="ECO:0000313" key="8">
    <source>
        <dbReference type="Proteomes" id="UP001152798"/>
    </source>
</evidence>